<sequence length="151" mass="16476">MKTLTALGLIAGITAAPLAMADARLDDAKNAVAMGTDYGIVEFRSIEFDDDHQDDVEIEGWLDDQWYVELEFDDNGNIERESRSRYDRERFGLSADAVLDYLDAAGREGMVWSGLMNSKSAPAATSPSKAMTIGTRSWKLTSAATALSRCG</sequence>
<feature type="chain" id="PRO_5007480407" description="PepSY domain-containing protein" evidence="1">
    <location>
        <begin position="22"/>
        <end position="151"/>
    </location>
</feature>
<dbReference type="PATRIC" id="fig|1306954.6.peg.880"/>
<dbReference type="RefSeq" id="WP_156471756.1">
    <property type="nucleotide sequence ID" value="NZ_LOCO01000014.1"/>
</dbReference>
<evidence type="ECO:0008006" key="4">
    <source>
        <dbReference type="Google" id="ProtNLM"/>
    </source>
</evidence>
<comment type="caution">
    <text evidence="2">The sequence shown here is derived from an EMBL/GenBank/DDBJ whole genome shotgun (WGS) entry which is preliminary data.</text>
</comment>
<organism evidence="2 3">
    <name type="scientific">Marinobacter excellens LAMA 842</name>
    <dbReference type="NCBI Taxonomy" id="1306954"/>
    <lineage>
        <taxon>Bacteria</taxon>
        <taxon>Pseudomonadati</taxon>
        <taxon>Pseudomonadota</taxon>
        <taxon>Gammaproteobacteria</taxon>
        <taxon>Pseudomonadales</taxon>
        <taxon>Marinobacteraceae</taxon>
        <taxon>Marinobacter</taxon>
    </lineage>
</organism>
<accession>A0A137S8I2</accession>
<dbReference type="AlphaFoldDB" id="A0A137S8I2"/>
<protein>
    <recommendedName>
        <fullName evidence="4">PepSY domain-containing protein</fullName>
    </recommendedName>
</protein>
<evidence type="ECO:0000313" key="2">
    <source>
        <dbReference type="EMBL" id="KXO08741.1"/>
    </source>
</evidence>
<evidence type="ECO:0000256" key="1">
    <source>
        <dbReference type="SAM" id="SignalP"/>
    </source>
</evidence>
<reference evidence="3" key="1">
    <citation type="submission" date="2015-12" db="EMBL/GenBank/DDBJ databases">
        <authorList>
            <person name="Lima A."/>
            <person name="Farahani Zayas N."/>
            <person name="Castro Da Silva M.A."/>
            <person name="Cabral A."/>
            <person name="Pessatti M.L."/>
        </authorList>
    </citation>
    <scope>NUCLEOTIDE SEQUENCE [LARGE SCALE GENOMIC DNA]</scope>
    <source>
        <strain evidence="3">LAMA 842</strain>
    </source>
</reference>
<keyword evidence="1" id="KW-0732">Signal</keyword>
<evidence type="ECO:0000313" key="3">
    <source>
        <dbReference type="Proteomes" id="UP000070282"/>
    </source>
</evidence>
<feature type="signal peptide" evidence="1">
    <location>
        <begin position="1"/>
        <end position="21"/>
    </location>
</feature>
<name>A0A137S8I2_9GAMM</name>
<proteinExistence type="predicted"/>
<dbReference type="Proteomes" id="UP000070282">
    <property type="component" value="Unassembled WGS sequence"/>
</dbReference>
<gene>
    <name evidence="2" type="ORF">J122_2592</name>
</gene>
<dbReference type="EMBL" id="LOCO01000014">
    <property type="protein sequence ID" value="KXO08741.1"/>
    <property type="molecule type" value="Genomic_DNA"/>
</dbReference>
<keyword evidence="3" id="KW-1185">Reference proteome</keyword>